<dbReference type="EMBL" id="KI913114">
    <property type="protein sequence ID" value="ETV89633.1"/>
    <property type="molecule type" value="Genomic_DNA"/>
</dbReference>
<dbReference type="VEuPathDB" id="FungiDB:H257_00837"/>
<organism evidence="1">
    <name type="scientific">Aphanomyces astaci</name>
    <name type="common">Crayfish plague agent</name>
    <dbReference type="NCBI Taxonomy" id="112090"/>
    <lineage>
        <taxon>Eukaryota</taxon>
        <taxon>Sar</taxon>
        <taxon>Stramenopiles</taxon>
        <taxon>Oomycota</taxon>
        <taxon>Saprolegniomycetes</taxon>
        <taxon>Saprolegniales</taxon>
        <taxon>Verrucalvaceae</taxon>
        <taxon>Aphanomyces</taxon>
    </lineage>
</organism>
<proteinExistence type="predicted"/>
<name>W4HER0_APHAT</name>
<dbReference type="RefSeq" id="XP_009822033.1">
    <property type="nucleotide sequence ID" value="XM_009823731.1"/>
</dbReference>
<sequence length="160" mass="17968">MAGAKSTDVVRLLLHVEGHALPDVEGRLLHDFEATMRALGHTVERHYNVDQGVPSRILWVLNDSSDSPGAIPYTNDPIAAYTRLQTMCVYIDLLYIHGNSPHAQDTYDQLLALPWHETAYCFDSPRGDLHLLAKVLATLLSNPCQRRLSQPEAEQIMRII</sequence>
<protein>
    <submittedName>
        <fullName evidence="1">Uncharacterized protein</fullName>
    </submittedName>
</protein>
<accession>W4HER0</accession>
<dbReference type="OrthoDB" id="57972at2759"/>
<evidence type="ECO:0000313" key="1">
    <source>
        <dbReference type="EMBL" id="ETV89633.1"/>
    </source>
</evidence>
<dbReference type="GeneID" id="20802833"/>
<reference evidence="1" key="1">
    <citation type="submission" date="2013-12" db="EMBL/GenBank/DDBJ databases">
        <title>The Genome Sequence of Aphanomyces astaci APO3.</title>
        <authorList>
            <consortium name="The Broad Institute Genomics Platform"/>
            <person name="Russ C."/>
            <person name="Tyler B."/>
            <person name="van West P."/>
            <person name="Dieguez-Uribeondo J."/>
            <person name="Young S.K."/>
            <person name="Zeng Q."/>
            <person name="Gargeya S."/>
            <person name="Fitzgerald M."/>
            <person name="Abouelleil A."/>
            <person name="Alvarado L."/>
            <person name="Chapman S.B."/>
            <person name="Gainer-Dewar J."/>
            <person name="Goldberg J."/>
            <person name="Griggs A."/>
            <person name="Gujja S."/>
            <person name="Hansen M."/>
            <person name="Howarth C."/>
            <person name="Imamovic A."/>
            <person name="Ireland A."/>
            <person name="Larimer J."/>
            <person name="McCowan C."/>
            <person name="Murphy C."/>
            <person name="Pearson M."/>
            <person name="Poon T.W."/>
            <person name="Priest M."/>
            <person name="Roberts A."/>
            <person name="Saif S."/>
            <person name="Shea T."/>
            <person name="Sykes S."/>
            <person name="Wortman J."/>
            <person name="Nusbaum C."/>
            <person name="Birren B."/>
        </authorList>
    </citation>
    <scope>NUCLEOTIDE SEQUENCE [LARGE SCALE GENOMIC DNA]</scope>
    <source>
        <strain evidence="1">APO3</strain>
    </source>
</reference>
<gene>
    <name evidence="1" type="ORF">H257_00837</name>
</gene>
<dbReference type="AlphaFoldDB" id="W4HER0"/>